<dbReference type="RefSeq" id="WP_189393062.1">
    <property type="nucleotide sequence ID" value="NZ_BMZN01000004.1"/>
</dbReference>
<evidence type="ECO:0000256" key="8">
    <source>
        <dbReference type="ARBA" id="ARBA00023136"/>
    </source>
</evidence>
<feature type="transmembrane region" description="Helical" evidence="9">
    <location>
        <begin position="259"/>
        <end position="279"/>
    </location>
</feature>
<dbReference type="EMBL" id="BMZN01000004">
    <property type="protein sequence ID" value="GHC53141.1"/>
    <property type="molecule type" value="Genomic_DNA"/>
</dbReference>
<gene>
    <name evidence="12" type="ORF">GCM10010096_26720</name>
</gene>
<keyword evidence="6 9" id="KW-1133">Transmembrane helix</keyword>
<comment type="caution">
    <text evidence="12">The sequence shown here is derived from an EMBL/GenBank/DDBJ whole genome shotgun (WGS) entry which is preliminary data.</text>
</comment>
<dbReference type="GO" id="GO:0042597">
    <property type="term" value="C:periplasmic space"/>
    <property type="evidence" value="ECO:0007669"/>
    <property type="project" value="InterPro"/>
</dbReference>
<dbReference type="GO" id="GO:0006825">
    <property type="term" value="P:copper ion transport"/>
    <property type="evidence" value="ECO:0007669"/>
    <property type="project" value="InterPro"/>
</dbReference>
<dbReference type="InterPro" id="IPR014756">
    <property type="entry name" value="Ig_E-set"/>
</dbReference>
<feature type="transmembrane region" description="Helical" evidence="9">
    <location>
        <begin position="399"/>
        <end position="419"/>
    </location>
</feature>
<feature type="transmembrane region" description="Helical" evidence="9">
    <location>
        <begin position="148"/>
        <end position="166"/>
    </location>
</feature>
<evidence type="ECO:0000313" key="12">
    <source>
        <dbReference type="EMBL" id="GHC53141.1"/>
    </source>
</evidence>
<evidence type="ECO:0000259" key="10">
    <source>
        <dbReference type="Pfam" id="PF04234"/>
    </source>
</evidence>
<keyword evidence="13" id="KW-1185">Reference proteome</keyword>
<keyword evidence="8 9" id="KW-0472">Membrane</keyword>
<dbReference type="InterPro" id="IPR008457">
    <property type="entry name" value="Cu-R_CopD_dom"/>
</dbReference>
<evidence type="ECO:0000256" key="5">
    <source>
        <dbReference type="ARBA" id="ARBA00022729"/>
    </source>
</evidence>
<dbReference type="Gene3D" id="2.60.40.1220">
    <property type="match status" value="1"/>
</dbReference>
<feature type="transmembrane region" description="Helical" evidence="9">
    <location>
        <begin position="357"/>
        <end position="378"/>
    </location>
</feature>
<sequence length="545" mass="59169">MQTQIMRRAPLSTSLPRLIIVLMTFILLVWAPRLYAHASLIASTPNSSAVLQDAPHNVTLSFNESISPLVMKLIRPDGSTEDLKEPLTQNNALELALPALDEHGTYGVSWRVISADGHPVGGTLTFSLGMPSAQTVDKRSGDPLRNSVIWLARLLGYLGLFTGIAWTVYRSQIPSTGTLPAPASRFVLSALALGAGAVLLNLGLVGVDALDLPLSALFNSIVWKTAATTSMGLAAVLAWLAVLCAALSWKMTHRLSYTLLAILALFLLGGSLAASGHASTAEPVWLARPSVWLHIIALTLWIGALLPLAFALKRGQESQLLARFSRLIPAALVLLLGSGATLIYVQFDQVSSLWQSAYGQVLSVKLLLVTLLLGLGAYNRYRLSRAVLNQQSEARSRMLRIVKMEYLLVVLILAVLTLWRFTPPPRALAQVPTPSISAHIHTDAGMADLVYTPASPPQAATLKLSLFEPDFSPLKAQEVEVIFTNPQAGVESITFPAHPQSPHQWEINPIELPHLASWDIRIQVLISDFERIRLDTTLELQTPTP</sequence>
<evidence type="ECO:0000256" key="7">
    <source>
        <dbReference type="ARBA" id="ARBA00023008"/>
    </source>
</evidence>
<evidence type="ECO:0000256" key="6">
    <source>
        <dbReference type="ARBA" id="ARBA00022989"/>
    </source>
</evidence>
<accession>A0A8H9M9D7</accession>
<dbReference type="Pfam" id="PF04234">
    <property type="entry name" value="CopC"/>
    <property type="match status" value="1"/>
</dbReference>
<keyword evidence="4" id="KW-0479">Metal-binding</keyword>
<feature type="domain" description="Copper resistance protein D" evidence="11">
    <location>
        <begin position="319"/>
        <end position="418"/>
    </location>
</feature>
<comment type="subcellular location">
    <subcellularLocation>
        <location evidence="1">Cell membrane</location>
        <topology evidence="1">Multi-pass membrane protein</topology>
    </subcellularLocation>
</comment>
<dbReference type="AlphaFoldDB" id="A0A8H9M9D7"/>
<evidence type="ECO:0000259" key="11">
    <source>
        <dbReference type="Pfam" id="PF05425"/>
    </source>
</evidence>
<dbReference type="SUPFAM" id="SSF81296">
    <property type="entry name" value="E set domains"/>
    <property type="match status" value="1"/>
</dbReference>
<keyword evidence="5" id="KW-0732">Signal</keyword>
<dbReference type="InterPro" id="IPR032694">
    <property type="entry name" value="CopC/D"/>
</dbReference>
<evidence type="ECO:0000256" key="4">
    <source>
        <dbReference type="ARBA" id="ARBA00022723"/>
    </source>
</evidence>
<feature type="transmembrane region" description="Helical" evidence="9">
    <location>
        <begin position="186"/>
        <end position="207"/>
    </location>
</feature>
<evidence type="ECO:0000256" key="3">
    <source>
        <dbReference type="ARBA" id="ARBA00022692"/>
    </source>
</evidence>
<dbReference type="Proteomes" id="UP000608923">
    <property type="component" value="Unassembled WGS sequence"/>
</dbReference>
<keyword evidence="3 9" id="KW-0812">Transmembrane</keyword>
<dbReference type="PANTHER" id="PTHR34820">
    <property type="entry name" value="INNER MEMBRANE PROTEIN YEBZ"/>
    <property type="match status" value="1"/>
</dbReference>
<evidence type="ECO:0000313" key="13">
    <source>
        <dbReference type="Proteomes" id="UP000608923"/>
    </source>
</evidence>
<dbReference type="GO" id="GO:0046688">
    <property type="term" value="P:response to copper ion"/>
    <property type="evidence" value="ECO:0007669"/>
    <property type="project" value="InterPro"/>
</dbReference>
<keyword evidence="2" id="KW-1003">Cell membrane</keyword>
<protein>
    <submittedName>
        <fullName evidence="12">Copper resistance protein C</fullName>
    </submittedName>
</protein>
<evidence type="ECO:0000256" key="1">
    <source>
        <dbReference type="ARBA" id="ARBA00004651"/>
    </source>
</evidence>
<dbReference type="GO" id="GO:0005886">
    <property type="term" value="C:plasma membrane"/>
    <property type="evidence" value="ECO:0007669"/>
    <property type="project" value="UniProtKB-SubCell"/>
</dbReference>
<keyword evidence="7" id="KW-0186">Copper</keyword>
<dbReference type="GO" id="GO:0005507">
    <property type="term" value="F:copper ion binding"/>
    <property type="evidence" value="ECO:0007669"/>
    <property type="project" value="InterPro"/>
</dbReference>
<feature type="transmembrane region" description="Helical" evidence="9">
    <location>
        <begin position="324"/>
        <end position="345"/>
    </location>
</feature>
<reference evidence="13" key="1">
    <citation type="journal article" date="2019" name="Int. J. Syst. Evol. Microbiol.">
        <title>The Global Catalogue of Microorganisms (GCM) 10K type strain sequencing project: providing services to taxonomists for standard genome sequencing and annotation.</title>
        <authorList>
            <consortium name="The Broad Institute Genomics Platform"/>
            <consortium name="The Broad Institute Genome Sequencing Center for Infectious Disease"/>
            <person name="Wu L."/>
            <person name="Ma J."/>
        </authorList>
    </citation>
    <scope>NUCLEOTIDE SEQUENCE [LARGE SCALE GENOMIC DNA]</scope>
    <source>
        <strain evidence="13">KCTC 42083</strain>
    </source>
</reference>
<dbReference type="PANTHER" id="PTHR34820:SF4">
    <property type="entry name" value="INNER MEMBRANE PROTEIN YEBZ"/>
    <property type="match status" value="1"/>
</dbReference>
<name>A0A8H9M9D7_9BURK</name>
<dbReference type="InterPro" id="IPR007348">
    <property type="entry name" value="CopC_dom"/>
</dbReference>
<dbReference type="Pfam" id="PF05425">
    <property type="entry name" value="CopD"/>
    <property type="match status" value="1"/>
</dbReference>
<proteinExistence type="predicted"/>
<dbReference type="InterPro" id="IPR014755">
    <property type="entry name" value="Cu-Rt/internalin_Ig-like"/>
</dbReference>
<evidence type="ECO:0000256" key="9">
    <source>
        <dbReference type="SAM" id="Phobius"/>
    </source>
</evidence>
<feature type="transmembrane region" description="Helical" evidence="9">
    <location>
        <begin position="291"/>
        <end position="312"/>
    </location>
</feature>
<organism evidence="12 13">
    <name type="scientific">Alcaligenes pakistanensis</name>
    <dbReference type="NCBI Taxonomy" id="1482717"/>
    <lineage>
        <taxon>Bacteria</taxon>
        <taxon>Pseudomonadati</taxon>
        <taxon>Pseudomonadota</taxon>
        <taxon>Betaproteobacteria</taxon>
        <taxon>Burkholderiales</taxon>
        <taxon>Alcaligenaceae</taxon>
        <taxon>Alcaligenes</taxon>
    </lineage>
</organism>
<feature type="domain" description="CopC" evidence="10">
    <location>
        <begin position="37"/>
        <end position="127"/>
    </location>
</feature>
<evidence type="ECO:0000256" key="2">
    <source>
        <dbReference type="ARBA" id="ARBA00022475"/>
    </source>
</evidence>
<feature type="transmembrane region" description="Helical" evidence="9">
    <location>
        <begin position="227"/>
        <end position="247"/>
    </location>
</feature>